<dbReference type="EMBL" id="BAAAOR010000025">
    <property type="protein sequence ID" value="GAA1528147.1"/>
    <property type="molecule type" value="Genomic_DNA"/>
</dbReference>
<evidence type="ECO:0000313" key="1">
    <source>
        <dbReference type="EMBL" id="GAA1528147.1"/>
    </source>
</evidence>
<reference evidence="1 2" key="1">
    <citation type="journal article" date="2019" name="Int. J. Syst. Evol. Microbiol.">
        <title>The Global Catalogue of Microorganisms (GCM) 10K type strain sequencing project: providing services to taxonomists for standard genome sequencing and annotation.</title>
        <authorList>
            <consortium name="The Broad Institute Genomics Platform"/>
            <consortium name="The Broad Institute Genome Sequencing Center for Infectious Disease"/>
            <person name="Wu L."/>
            <person name="Ma J."/>
        </authorList>
    </citation>
    <scope>NUCLEOTIDE SEQUENCE [LARGE SCALE GENOMIC DNA]</scope>
    <source>
        <strain evidence="1 2">JCM 14942</strain>
    </source>
</reference>
<protein>
    <submittedName>
        <fullName evidence="1">Uncharacterized protein</fullName>
    </submittedName>
</protein>
<evidence type="ECO:0000313" key="2">
    <source>
        <dbReference type="Proteomes" id="UP001500842"/>
    </source>
</evidence>
<dbReference type="Proteomes" id="UP001500842">
    <property type="component" value="Unassembled WGS sequence"/>
</dbReference>
<comment type="caution">
    <text evidence="1">The sequence shown here is derived from an EMBL/GenBank/DDBJ whole genome shotgun (WGS) entry which is preliminary data.</text>
</comment>
<proteinExistence type="predicted"/>
<keyword evidence="2" id="KW-1185">Reference proteome</keyword>
<dbReference type="RefSeq" id="WP_141003916.1">
    <property type="nucleotide sequence ID" value="NZ_CP041146.1"/>
</dbReference>
<organism evidence="1 2">
    <name type="scientific">Nocardioides humi</name>
    <dbReference type="NCBI Taxonomy" id="449461"/>
    <lineage>
        <taxon>Bacteria</taxon>
        <taxon>Bacillati</taxon>
        <taxon>Actinomycetota</taxon>
        <taxon>Actinomycetes</taxon>
        <taxon>Propionibacteriales</taxon>
        <taxon>Nocardioidaceae</taxon>
        <taxon>Nocardioides</taxon>
    </lineage>
</organism>
<accession>A0ABN2AWZ1</accession>
<name>A0ABN2AWZ1_9ACTN</name>
<gene>
    <name evidence="1" type="ORF">GCM10009788_34370</name>
</gene>
<sequence length="75" mass="8319">MSAEPSFEKASWTIPSDVLEAVRRHAPRGKVSAYVADALRRQLELDDLAALVDEMEAASGPFDPEIVARYADEMR</sequence>